<name>A0A7M7P4C4_STRPU</name>
<feature type="region of interest" description="Disordered" evidence="1">
    <location>
        <begin position="386"/>
        <end position="418"/>
    </location>
</feature>
<feature type="region of interest" description="Disordered" evidence="1">
    <location>
        <begin position="340"/>
        <end position="374"/>
    </location>
</feature>
<dbReference type="AlphaFoldDB" id="A0A7M7P4C4"/>
<reference evidence="2" key="2">
    <citation type="submission" date="2021-01" db="UniProtKB">
        <authorList>
            <consortium name="EnsemblMetazoa"/>
        </authorList>
    </citation>
    <scope>IDENTIFICATION</scope>
</reference>
<feature type="compositionally biased region" description="Basic and acidic residues" evidence="1">
    <location>
        <begin position="32"/>
        <end position="42"/>
    </location>
</feature>
<dbReference type="RefSeq" id="XP_030843687.1">
    <property type="nucleotide sequence ID" value="XM_030987827.1"/>
</dbReference>
<proteinExistence type="predicted"/>
<feature type="compositionally biased region" description="Pro residues" evidence="1">
    <location>
        <begin position="571"/>
        <end position="589"/>
    </location>
</feature>
<reference evidence="3" key="1">
    <citation type="submission" date="2015-02" db="EMBL/GenBank/DDBJ databases">
        <title>Genome sequencing for Strongylocentrotus purpuratus.</title>
        <authorList>
            <person name="Murali S."/>
            <person name="Liu Y."/>
            <person name="Vee V."/>
            <person name="English A."/>
            <person name="Wang M."/>
            <person name="Skinner E."/>
            <person name="Han Y."/>
            <person name="Muzny D.M."/>
            <person name="Worley K.C."/>
            <person name="Gibbs R.A."/>
        </authorList>
    </citation>
    <scope>NUCLEOTIDE SEQUENCE</scope>
</reference>
<feature type="region of interest" description="Disordered" evidence="1">
    <location>
        <begin position="571"/>
        <end position="593"/>
    </location>
</feature>
<dbReference type="EnsemblMetazoa" id="XM_030987827">
    <property type="protein sequence ID" value="XP_030843687"/>
    <property type="gene ID" value="LOC115918718"/>
</dbReference>
<dbReference type="OrthoDB" id="6077919at2759"/>
<feature type="compositionally biased region" description="Polar residues" evidence="1">
    <location>
        <begin position="16"/>
        <end position="27"/>
    </location>
</feature>
<feature type="compositionally biased region" description="Polar residues" evidence="1">
    <location>
        <begin position="355"/>
        <end position="369"/>
    </location>
</feature>
<feature type="compositionally biased region" description="Acidic residues" evidence="1">
    <location>
        <begin position="66"/>
        <end position="76"/>
    </location>
</feature>
<feature type="region of interest" description="Disordered" evidence="1">
    <location>
        <begin position="14"/>
        <end position="130"/>
    </location>
</feature>
<dbReference type="Proteomes" id="UP000007110">
    <property type="component" value="Unassembled WGS sequence"/>
</dbReference>
<dbReference type="GeneID" id="115918718"/>
<protein>
    <submittedName>
        <fullName evidence="2">Uncharacterized protein</fullName>
    </submittedName>
</protein>
<keyword evidence="3" id="KW-1185">Reference proteome</keyword>
<evidence type="ECO:0000313" key="3">
    <source>
        <dbReference type="Proteomes" id="UP000007110"/>
    </source>
</evidence>
<evidence type="ECO:0000256" key="1">
    <source>
        <dbReference type="SAM" id="MobiDB-lite"/>
    </source>
</evidence>
<organism evidence="2 3">
    <name type="scientific">Strongylocentrotus purpuratus</name>
    <name type="common">Purple sea urchin</name>
    <dbReference type="NCBI Taxonomy" id="7668"/>
    <lineage>
        <taxon>Eukaryota</taxon>
        <taxon>Metazoa</taxon>
        <taxon>Echinodermata</taxon>
        <taxon>Eleutherozoa</taxon>
        <taxon>Echinozoa</taxon>
        <taxon>Echinoidea</taxon>
        <taxon>Euechinoidea</taxon>
        <taxon>Echinacea</taxon>
        <taxon>Camarodonta</taxon>
        <taxon>Echinidea</taxon>
        <taxon>Strongylocentrotidae</taxon>
        <taxon>Strongylocentrotus</taxon>
    </lineage>
</organism>
<sequence length="635" mass="70334">MALQDQEIVLEIKQEPSWQSEYGSNQEGYEMGFKEGEERSSRSPDSQGTENIEMEELDNESATVEDLGEEWCEDETGNLCDPLCHMSSDVLGSPESSDGGDAGSYSSKRKRPVAPTRSGRGTAPRVSQISQVLPQRILRKRSLGRMDDGEQVYYDFEEQEEEGTDDLPDPSIAVPPPRITHIPRVIGGPVEFPQTYQLETFSPNFSPNFSPKGRKKRRPNTVPFLFTPEEEKELAEWYRDNPRFYNKRCRDFRLTHVKRRMLENKAHEYVDCEGNECSFLQLSTWMSNMRTYYGKLGNLPNTGYRASDHKLTERELWIKSTFSFLSDHIVRIKCRKGVTLGKHGRSKADGRTGSRAGSHTSSQAESITSDAGEDDLQVMHPEATVVDTKPGTSTGGVTPRGKVDRAGTMPGIKTESSPVEKMDPVKRMDLVEKMDPVENQVEKMEPEEKMDIKTIERICARIVEKGPVQPTAAPDSPHSAELNDFARTIVSSMRRIPEVRWNDVKTDIMLVVRNYSTSAHTNATPPMPAPATQYPMGYWPPAPPAHAPPYNPNAIPGYNYPAAPGHGYYRPPPAPSTGPPLYPPGPPHMHPAMQQGPQFMQAGVVAAPISTASTTTTATSTATTATSSAANTSGS</sequence>
<dbReference type="RefSeq" id="XP_792900.3">
    <property type="nucleotide sequence ID" value="XM_787807.5"/>
</dbReference>
<dbReference type="GeneID" id="588106"/>
<feature type="compositionally biased region" description="Low complexity" evidence="1">
    <location>
        <begin position="96"/>
        <end position="106"/>
    </location>
</feature>
<accession>A0A7M7P4C4</accession>
<feature type="region of interest" description="Disordered" evidence="1">
    <location>
        <begin position="611"/>
        <end position="635"/>
    </location>
</feature>
<evidence type="ECO:0000313" key="2">
    <source>
        <dbReference type="EnsemblMetazoa" id="XP_030843687"/>
    </source>
</evidence>